<dbReference type="SUPFAM" id="SSF55785">
    <property type="entry name" value="PYP-like sensor domain (PAS domain)"/>
    <property type="match status" value="2"/>
</dbReference>
<dbReference type="InterPro" id="IPR035919">
    <property type="entry name" value="EAL_sf"/>
</dbReference>
<dbReference type="Gene3D" id="3.30.70.270">
    <property type="match status" value="1"/>
</dbReference>
<feature type="domain" description="PAS" evidence="1">
    <location>
        <begin position="7"/>
        <end position="61"/>
    </location>
</feature>
<keyword evidence="6" id="KW-1185">Reference proteome</keyword>
<dbReference type="SUPFAM" id="SSF55073">
    <property type="entry name" value="Nucleotide cyclase"/>
    <property type="match status" value="1"/>
</dbReference>
<evidence type="ECO:0000259" key="2">
    <source>
        <dbReference type="PROSITE" id="PS50113"/>
    </source>
</evidence>
<dbReference type="PIRSF" id="PIRSF005925">
    <property type="entry name" value="Dos"/>
    <property type="match status" value="1"/>
</dbReference>
<dbReference type="Gene3D" id="3.30.450.20">
    <property type="entry name" value="PAS domain"/>
    <property type="match status" value="2"/>
</dbReference>
<evidence type="ECO:0000313" key="6">
    <source>
        <dbReference type="Proteomes" id="UP001292571"/>
    </source>
</evidence>
<dbReference type="SMART" id="SM00052">
    <property type="entry name" value="EAL"/>
    <property type="match status" value="1"/>
</dbReference>
<dbReference type="Proteomes" id="UP001292571">
    <property type="component" value="Unassembled WGS sequence"/>
</dbReference>
<dbReference type="Gene3D" id="3.30.450.40">
    <property type="match status" value="1"/>
</dbReference>
<dbReference type="SUPFAM" id="SSF141868">
    <property type="entry name" value="EAL domain-like"/>
    <property type="match status" value="1"/>
</dbReference>
<gene>
    <name evidence="5" type="ORF">SOP97_18865</name>
</gene>
<dbReference type="PANTHER" id="PTHR44757">
    <property type="entry name" value="DIGUANYLATE CYCLASE DGCP"/>
    <property type="match status" value="1"/>
</dbReference>
<dbReference type="InterPro" id="IPR043128">
    <property type="entry name" value="Rev_trsase/Diguanyl_cyclase"/>
</dbReference>
<dbReference type="SMART" id="SM00091">
    <property type="entry name" value="PAS"/>
    <property type="match status" value="2"/>
</dbReference>
<dbReference type="InterPro" id="IPR000700">
    <property type="entry name" value="PAS-assoc_C"/>
</dbReference>
<evidence type="ECO:0000313" key="5">
    <source>
        <dbReference type="EMBL" id="MEA1607865.1"/>
    </source>
</evidence>
<dbReference type="EMBL" id="JAYEET010000055">
    <property type="protein sequence ID" value="MEA1607865.1"/>
    <property type="molecule type" value="Genomic_DNA"/>
</dbReference>
<dbReference type="InterPro" id="IPR012226">
    <property type="entry name" value="Diguanyl_cyclase/Pdiesterase"/>
</dbReference>
<evidence type="ECO:0000259" key="1">
    <source>
        <dbReference type="PROSITE" id="PS50112"/>
    </source>
</evidence>
<accession>A0ABU5PDY6</accession>
<dbReference type="Pfam" id="PF13185">
    <property type="entry name" value="GAF_2"/>
    <property type="match status" value="1"/>
</dbReference>
<evidence type="ECO:0000259" key="3">
    <source>
        <dbReference type="PROSITE" id="PS50883"/>
    </source>
</evidence>
<proteinExistence type="predicted"/>
<dbReference type="InterPro" id="IPR001633">
    <property type="entry name" value="EAL_dom"/>
</dbReference>
<dbReference type="Pfam" id="PF00563">
    <property type="entry name" value="EAL"/>
    <property type="match status" value="1"/>
</dbReference>
<protein>
    <submittedName>
        <fullName evidence="5">EAL domain-containing protein</fullName>
    </submittedName>
</protein>
<sequence length="847" mass="93775">MPSARNLSDIFIQTLEQAADSVVVIDSSNNVLLFNRAAEQLWGLDRRDVIGQNVKLLVPQDMRAHHDGYVEANRRTGINKIVGSSRTLHIERADGTQRWASMSISKIETNDEVLYTAFVKDITAQHQQNEQLKLLSLVVDRTDNAILITDAGGEIIYTNSGFTYLFGYSAEQAINKKPATLLAPYMPPDDITSIRAQLASGQPHNSETLFYCADGQRTWCHVTINPIFDAQGTLSNTVAMFTDITHTKMHEVLHNRMLEAIVREDPLESLMEKACREVERIAPEITTSILAVSPNGLLHPLAAPSLPKAFSKALEGVAIGPGVGSCGTAAYLGESVLVTDIANDPLWADFKGLALPIGLRSCWSTPIKDNAGRVLGTFAFYYREPRGPSAFHRRLIDVIVHLCSLALQREESRSKIRQLAFYDSLTNLPNRSLLHARADQALAEAERSQAQLSVLFIDLDRFKQVNDSLGHPAGDELLRVVAQRLSANRRSSDIVGRLSGDEFVLVLPNCDSAHVADVVEQLRQTLSEPCQLAGSTICPSASIGISLFPSDGHDMGTLIHRADMAMYQAKSQGRGRFNFFSHELNQLAQERLTLETALREALETQQLHLHYQPQVRMKDGLLYGVEALARWHHPQFGDISPARFIPLAEECGLINQLGLWAVREACRQLAAWRRQGLKIPAISVNLSPTNFHNLDLPGMIANTLQQHNLQPTDLTLEITEGVMMDTNPLTMKTLDDVHAQGVRLSMDDFGTGYSSLSYLRRLPIQELKLDRSFVHDLENDATNRALSEAVIRLGESLQLTVVAEGIESTGQQRILSDQGYHVAQGYLFSRPLSAADLEAWLSVAVKN</sequence>
<name>A0ABU5PDY6_9PSED</name>
<feature type="domain" description="PAS" evidence="1">
    <location>
        <begin position="131"/>
        <end position="198"/>
    </location>
</feature>
<dbReference type="InterPro" id="IPR000014">
    <property type="entry name" value="PAS"/>
</dbReference>
<dbReference type="PROSITE" id="PS50112">
    <property type="entry name" value="PAS"/>
    <property type="match status" value="2"/>
</dbReference>
<dbReference type="InterPro" id="IPR029787">
    <property type="entry name" value="Nucleotide_cyclase"/>
</dbReference>
<dbReference type="SUPFAM" id="SSF55781">
    <property type="entry name" value="GAF domain-like"/>
    <property type="match status" value="1"/>
</dbReference>
<evidence type="ECO:0000259" key="4">
    <source>
        <dbReference type="PROSITE" id="PS50887"/>
    </source>
</evidence>
<dbReference type="CDD" id="cd00130">
    <property type="entry name" value="PAS"/>
    <property type="match status" value="2"/>
</dbReference>
<dbReference type="PROSITE" id="PS50113">
    <property type="entry name" value="PAC"/>
    <property type="match status" value="1"/>
</dbReference>
<dbReference type="RefSeq" id="WP_322950461.1">
    <property type="nucleotide sequence ID" value="NZ_JAYEET010000055.1"/>
</dbReference>
<dbReference type="InterPro" id="IPR000160">
    <property type="entry name" value="GGDEF_dom"/>
</dbReference>
<organism evidence="5 6">
    <name type="scientific">Pseudomonas spirodelae</name>
    <dbReference type="NCBI Taxonomy" id="3101751"/>
    <lineage>
        <taxon>Bacteria</taxon>
        <taxon>Pseudomonadati</taxon>
        <taxon>Pseudomonadota</taxon>
        <taxon>Gammaproteobacteria</taxon>
        <taxon>Pseudomonadales</taxon>
        <taxon>Pseudomonadaceae</taxon>
        <taxon>Pseudomonas</taxon>
    </lineage>
</organism>
<dbReference type="CDD" id="cd01948">
    <property type="entry name" value="EAL"/>
    <property type="match status" value="1"/>
</dbReference>
<dbReference type="Pfam" id="PF13426">
    <property type="entry name" value="PAS_9"/>
    <property type="match status" value="2"/>
</dbReference>
<dbReference type="InterPro" id="IPR052155">
    <property type="entry name" value="Biofilm_reg_signaling"/>
</dbReference>
<dbReference type="NCBIfam" id="TIGR00254">
    <property type="entry name" value="GGDEF"/>
    <property type="match status" value="1"/>
</dbReference>
<dbReference type="Gene3D" id="3.20.20.450">
    <property type="entry name" value="EAL domain"/>
    <property type="match status" value="1"/>
</dbReference>
<dbReference type="InterPro" id="IPR029016">
    <property type="entry name" value="GAF-like_dom_sf"/>
</dbReference>
<dbReference type="NCBIfam" id="TIGR00229">
    <property type="entry name" value="sensory_box"/>
    <property type="match status" value="2"/>
</dbReference>
<dbReference type="CDD" id="cd01949">
    <property type="entry name" value="GGDEF"/>
    <property type="match status" value="1"/>
</dbReference>
<dbReference type="InterPro" id="IPR001610">
    <property type="entry name" value="PAC"/>
</dbReference>
<feature type="domain" description="PAC" evidence="2">
    <location>
        <begin position="204"/>
        <end position="256"/>
    </location>
</feature>
<dbReference type="PANTHER" id="PTHR44757:SF2">
    <property type="entry name" value="BIOFILM ARCHITECTURE MAINTENANCE PROTEIN MBAA"/>
    <property type="match status" value="1"/>
</dbReference>
<dbReference type="Pfam" id="PF00990">
    <property type="entry name" value="GGDEF"/>
    <property type="match status" value="1"/>
</dbReference>
<dbReference type="PROSITE" id="PS50887">
    <property type="entry name" value="GGDEF"/>
    <property type="match status" value="1"/>
</dbReference>
<dbReference type="SMART" id="SM00065">
    <property type="entry name" value="GAF"/>
    <property type="match status" value="1"/>
</dbReference>
<dbReference type="SMART" id="SM00267">
    <property type="entry name" value="GGDEF"/>
    <property type="match status" value="1"/>
</dbReference>
<comment type="caution">
    <text evidence="5">The sequence shown here is derived from an EMBL/GenBank/DDBJ whole genome shotgun (WGS) entry which is preliminary data.</text>
</comment>
<feature type="domain" description="EAL" evidence="3">
    <location>
        <begin position="591"/>
        <end position="845"/>
    </location>
</feature>
<feature type="domain" description="GGDEF" evidence="4">
    <location>
        <begin position="450"/>
        <end position="582"/>
    </location>
</feature>
<reference evidence="5 6" key="1">
    <citation type="submission" date="2023-12" db="EMBL/GenBank/DDBJ databases">
        <title>Pseudomonas sp. T5W1.</title>
        <authorList>
            <person name="Maltman C."/>
        </authorList>
    </citation>
    <scope>NUCLEOTIDE SEQUENCE [LARGE SCALE GENOMIC DNA]</scope>
    <source>
        <strain evidence="5 6">T5W1</strain>
    </source>
</reference>
<dbReference type="PROSITE" id="PS50883">
    <property type="entry name" value="EAL"/>
    <property type="match status" value="1"/>
</dbReference>
<dbReference type="InterPro" id="IPR035965">
    <property type="entry name" value="PAS-like_dom_sf"/>
</dbReference>
<dbReference type="InterPro" id="IPR003018">
    <property type="entry name" value="GAF"/>
</dbReference>
<dbReference type="SMART" id="SM00086">
    <property type="entry name" value="PAC"/>
    <property type="match status" value="2"/>
</dbReference>